<dbReference type="EMBL" id="GBXM01090408">
    <property type="protein sequence ID" value="JAH18169.1"/>
    <property type="molecule type" value="Transcribed_RNA"/>
</dbReference>
<sequence length="34" mass="3908">MIALTYDFVHRPSFSLLNHVFCVAFLNLGTYCTI</sequence>
<name>A0A0E9QMV9_ANGAN</name>
<organism evidence="1">
    <name type="scientific">Anguilla anguilla</name>
    <name type="common">European freshwater eel</name>
    <name type="synonym">Muraena anguilla</name>
    <dbReference type="NCBI Taxonomy" id="7936"/>
    <lineage>
        <taxon>Eukaryota</taxon>
        <taxon>Metazoa</taxon>
        <taxon>Chordata</taxon>
        <taxon>Craniata</taxon>
        <taxon>Vertebrata</taxon>
        <taxon>Euteleostomi</taxon>
        <taxon>Actinopterygii</taxon>
        <taxon>Neopterygii</taxon>
        <taxon>Teleostei</taxon>
        <taxon>Anguilliformes</taxon>
        <taxon>Anguillidae</taxon>
        <taxon>Anguilla</taxon>
    </lineage>
</organism>
<dbReference type="AlphaFoldDB" id="A0A0E9QMV9"/>
<reference evidence="1" key="2">
    <citation type="journal article" date="2015" name="Fish Shellfish Immunol.">
        <title>Early steps in the European eel (Anguilla anguilla)-Vibrio vulnificus interaction in the gills: Role of the RtxA13 toxin.</title>
        <authorList>
            <person name="Callol A."/>
            <person name="Pajuelo D."/>
            <person name="Ebbesson L."/>
            <person name="Teles M."/>
            <person name="MacKenzie S."/>
            <person name="Amaro C."/>
        </authorList>
    </citation>
    <scope>NUCLEOTIDE SEQUENCE</scope>
</reference>
<evidence type="ECO:0000313" key="1">
    <source>
        <dbReference type="EMBL" id="JAH18169.1"/>
    </source>
</evidence>
<proteinExistence type="predicted"/>
<protein>
    <submittedName>
        <fullName evidence="1">Uncharacterized protein</fullName>
    </submittedName>
</protein>
<accession>A0A0E9QMV9</accession>
<reference evidence="1" key="1">
    <citation type="submission" date="2014-11" db="EMBL/GenBank/DDBJ databases">
        <authorList>
            <person name="Amaro Gonzalez C."/>
        </authorList>
    </citation>
    <scope>NUCLEOTIDE SEQUENCE</scope>
</reference>